<keyword evidence="8" id="KW-1185">Reference proteome</keyword>
<dbReference type="GO" id="GO:0000981">
    <property type="term" value="F:DNA-binding transcription factor activity, RNA polymerase II-specific"/>
    <property type="evidence" value="ECO:0007669"/>
    <property type="project" value="TreeGrafter"/>
</dbReference>
<dbReference type="Pfam" id="PF00010">
    <property type="entry name" value="HLH"/>
    <property type="match status" value="2"/>
</dbReference>
<dbReference type="PANTHER" id="PTHR20937:SF3">
    <property type="entry name" value="IP14615P"/>
    <property type="match status" value="1"/>
</dbReference>
<evidence type="ECO:0000256" key="4">
    <source>
        <dbReference type="ARBA" id="ARBA00023163"/>
    </source>
</evidence>
<dbReference type="SMART" id="SM00353">
    <property type="entry name" value="HLH"/>
    <property type="match status" value="1"/>
</dbReference>
<protein>
    <submittedName>
        <fullName evidence="9">Uncharacterized protein LOC103511690</fullName>
    </submittedName>
</protein>
<dbReference type="PANTHER" id="PTHR20937">
    <property type="entry name" value="IP14615P"/>
    <property type="match status" value="1"/>
</dbReference>
<dbReference type="RefSeq" id="XP_026681184.1">
    <property type="nucleotide sequence ID" value="XM_026825383.1"/>
</dbReference>
<keyword evidence="4" id="KW-0804">Transcription</keyword>
<dbReference type="GO" id="GO:0046983">
    <property type="term" value="F:protein dimerization activity"/>
    <property type="evidence" value="ECO:0007669"/>
    <property type="project" value="InterPro"/>
</dbReference>
<evidence type="ECO:0000313" key="8">
    <source>
        <dbReference type="Proteomes" id="UP000079169"/>
    </source>
</evidence>
<dbReference type="InterPro" id="IPR011598">
    <property type="entry name" value="bHLH_dom"/>
</dbReference>
<dbReference type="Proteomes" id="UP000079169">
    <property type="component" value="Unplaced"/>
</dbReference>
<name>A0A3Q0IY94_DIACI</name>
<dbReference type="InterPro" id="IPR036638">
    <property type="entry name" value="HLH_DNA-bd_sf"/>
</dbReference>
<keyword evidence="1" id="KW-0217">Developmental protein</keyword>
<feature type="region of interest" description="Disordered" evidence="6">
    <location>
        <begin position="1"/>
        <end position="23"/>
    </location>
</feature>
<dbReference type="GeneID" id="103511690"/>
<proteinExistence type="predicted"/>
<dbReference type="GO" id="GO:0005634">
    <property type="term" value="C:nucleus"/>
    <property type="evidence" value="ECO:0007669"/>
    <property type="project" value="TreeGrafter"/>
</dbReference>
<dbReference type="STRING" id="121845.A0A3Q0IY94"/>
<feature type="domain" description="BHLH" evidence="7">
    <location>
        <begin position="172"/>
        <end position="225"/>
    </location>
</feature>
<dbReference type="KEGG" id="dci:103511690"/>
<keyword evidence="3" id="KW-0238">DNA-binding</keyword>
<evidence type="ECO:0000256" key="1">
    <source>
        <dbReference type="ARBA" id="ARBA00022473"/>
    </source>
</evidence>
<dbReference type="InterPro" id="IPR040259">
    <property type="entry name" value="Mesogenin/MesP"/>
</dbReference>
<accession>A0A3Q0IY94</accession>
<dbReference type="CDD" id="cd11390">
    <property type="entry name" value="bHLH_TS"/>
    <property type="match status" value="1"/>
</dbReference>
<evidence type="ECO:0000259" key="7">
    <source>
        <dbReference type="PROSITE" id="PS50888"/>
    </source>
</evidence>
<evidence type="ECO:0000256" key="3">
    <source>
        <dbReference type="ARBA" id="ARBA00023125"/>
    </source>
</evidence>
<dbReference type="PROSITE" id="PS50888">
    <property type="entry name" value="BHLH"/>
    <property type="match status" value="1"/>
</dbReference>
<dbReference type="Gene3D" id="4.10.280.10">
    <property type="entry name" value="Helix-loop-helix DNA-binding domain"/>
    <property type="match status" value="2"/>
</dbReference>
<evidence type="ECO:0000256" key="5">
    <source>
        <dbReference type="ARBA" id="ARBA00023242"/>
    </source>
</evidence>
<evidence type="ECO:0000256" key="6">
    <source>
        <dbReference type="SAM" id="MobiDB-lite"/>
    </source>
</evidence>
<keyword evidence="2" id="KW-0805">Transcription regulation</keyword>
<keyword evidence="5" id="KW-0539">Nucleus</keyword>
<dbReference type="CTD" id="41105"/>
<gene>
    <name evidence="9" type="primary">LOC103511690</name>
</gene>
<dbReference type="GO" id="GO:0000978">
    <property type="term" value="F:RNA polymerase II cis-regulatory region sequence-specific DNA binding"/>
    <property type="evidence" value="ECO:0007669"/>
    <property type="project" value="TreeGrafter"/>
</dbReference>
<dbReference type="PaxDb" id="121845-A0A3Q0IY94"/>
<dbReference type="GO" id="GO:0001707">
    <property type="term" value="P:mesoderm formation"/>
    <property type="evidence" value="ECO:0007669"/>
    <property type="project" value="TreeGrafter"/>
</dbReference>
<reference evidence="9" key="1">
    <citation type="submission" date="2025-08" db="UniProtKB">
        <authorList>
            <consortium name="RefSeq"/>
        </authorList>
    </citation>
    <scope>IDENTIFICATION</scope>
</reference>
<sequence length="306" mass="35020">MSNSDEQRQRGSGVIKENTSSMILVDSSDTEKLKTNPHLEILHNADLNFVKDESSSPSSSTLISSQCLPSSMTSGQISSSTLTVLHPMEYCYPPPPLSLPVLVEQSLVKYETPNTVTSTAPTPYSGANTTRCHRKISDSERDYKKTACDRERTRMRDMNRAFDLLRNRLPIDYKKTACDRERTRMRDMNRAFDLLRNRLPPCKPPGKKLSKIESLRLNAFVGYVVNIARWHATMSRLRTIMPWYVMAIRYIRHLQCLLEYGPEYETILYSSRSVVPSSTNTSYVYPLGNEMEAVHYNQSNIVNYNL</sequence>
<dbReference type="AlphaFoldDB" id="A0A3Q0IY94"/>
<organism evidence="8 9">
    <name type="scientific">Diaphorina citri</name>
    <name type="common">Asian citrus psyllid</name>
    <dbReference type="NCBI Taxonomy" id="121845"/>
    <lineage>
        <taxon>Eukaryota</taxon>
        <taxon>Metazoa</taxon>
        <taxon>Ecdysozoa</taxon>
        <taxon>Arthropoda</taxon>
        <taxon>Hexapoda</taxon>
        <taxon>Insecta</taxon>
        <taxon>Pterygota</taxon>
        <taxon>Neoptera</taxon>
        <taxon>Paraneoptera</taxon>
        <taxon>Hemiptera</taxon>
        <taxon>Sternorrhyncha</taxon>
        <taxon>Psylloidea</taxon>
        <taxon>Psyllidae</taxon>
        <taxon>Diaphorininae</taxon>
        <taxon>Diaphorina</taxon>
    </lineage>
</organism>
<dbReference type="SUPFAM" id="SSF47459">
    <property type="entry name" value="HLH, helix-loop-helix DNA-binding domain"/>
    <property type="match status" value="2"/>
</dbReference>
<evidence type="ECO:0000256" key="2">
    <source>
        <dbReference type="ARBA" id="ARBA00023015"/>
    </source>
</evidence>
<evidence type="ECO:0000313" key="9">
    <source>
        <dbReference type="RefSeq" id="XP_026681184.1"/>
    </source>
</evidence>